<organism evidence="3 4">
    <name type="scientific">Hyphomonas adhaerens MHS-3</name>
    <dbReference type="NCBI Taxonomy" id="1280949"/>
    <lineage>
        <taxon>Bacteria</taxon>
        <taxon>Pseudomonadati</taxon>
        <taxon>Pseudomonadota</taxon>
        <taxon>Alphaproteobacteria</taxon>
        <taxon>Hyphomonadales</taxon>
        <taxon>Hyphomonadaceae</taxon>
        <taxon>Hyphomonas</taxon>
    </lineage>
</organism>
<dbReference type="Pfam" id="PF00144">
    <property type="entry name" value="Beta-lactamase"/>
    <property type="match status" value="1"/>
</dbReference>
<dbReference type="AlphaFoldDB" id="A0A069E673"/>
<sequence length="391" mass="43076">MVRNIFLFCFMFVLAPLASAQAQDHALVPLPAQPEGVAWPTRGWETGDLPPEAADRVHELLDIAMVGGRGDLGGETRAVVIIHRGKLVAEVYRDGFGPETRQMSWSLAKSVTSALVGRASQLGLIDDIDAPMPGLFDTDDPRAAITWHQWMTMTDGLDYLEFESDILEDNDVARMMYGAGQFDVIEYIREHFPLKYDPGTHWNYSTASFSLVGRALQGLIGIESRCSTALVEAAPEAGAPDSACPPADVPMTAWIRQVLFDPLGMDAQPEFDLAGTYLGGSHVWATARDYAKFGLLYLRDGVWEGERLLPEGWVDMTRTPPPDAAIDFYGAGFWLVPGGEGAFYAQGHEGQTIWIAPGRDLIIVRLALMEENDANWNADLEWNKTLTRAFP</sequence>
<feature type="signal peptide" evidence="1">
    <location>
        <begin position="1"/>
        <end position="22"/>
    </location>
</feature>
<dbReference type="InterPro" id="IPR012338">
    <property type="entry name" value="Beta-lactam/transpept-like"/>
</dbReference>
<evidence type="ECO:0000259" key="2">
    <source>
        <dbReference type="Pfam" id="PF00144"/>
    </source>
</evidence>
<dbReference type="PATRIC" id="fig|1280949.3.peg.1499"/>
<dbReference type="PANTHER" id="PTHR43283:SF7">
    <property type="entry name" value="BETA-LACTAMASE-RELATED DOMAIN-CONTAINING PROTEIN"/>
    <property type="match status" value="1"/>
</dbReference>
<proteinExistence type="predicted"/>
<dbReference type="EMBL" id="ARYH01000001">
    <property type="protein sequence ID" value="KCZ85484.1"/>
    <property type="molecule type" value="Genomic_DNA"/>
</dbReference>
<dbReference type="Proteomes" id="UP000027446">
    <property type="component" value="Unassembled WGS sequence"/>
</dbReference>
<dbReference type="STRING" id="1280949.HAD_07365"/>
<dbReference type="eggNOG" id="COG1680">
    <property type="taxonomic scope" value="Bacteria"/>
</dbReference>
<comment type="caution">
    <text evidence="3">The sequence shown here is derived from an EMBL/GenBank/DDBJ whole genome shotgun (WGS) entry which is preliminary data.</text>
</comment>
<keyword evidence="1" id="KW-0732">Signal</keyword>
<evidence type="ECO:0000313" key="4">
    <source>
        <dbReference type="Proteomes" id="UP000027446"/>
    </source>
</evidence>
<dbReference type="RefSeq" id="WP_051596007.1">
    <property type="nucleotide sequence ID" value="NZ_ARYH01000001.1"/>
</dbReference>
<evidence type="ECO:0000256" key="1">
    <source>
        <dbReference type="SAM" id="SignalP"/>
    </source>
</evidence>
<name>A0A069E673_9PROT</name>
<evidence type="ECO:0000313" key="3">
    <source>
        <dbReference type="EMBL" id="KCZ85484.1"/>
    </source>
</evidence>
<feature type="chain" id="PRO_5001660759" evidence="1">
    <location>
        <begin position="23"/>
        <end position="391"/>
    </location>
</feature>
<accession>A0A069E673</accession>
<dbReference type="PANTHER" id="PTHR43283">
    <property type="entry name" value="BETA-LACTAMASE-RELATED"/>
    <property type="match status" value="1"/>
</dbReference>
<feature type="domain" description="Beta-lactamase-related" evidence="2">
    <location>
        <begin position="78"/>
        <end position="367"/>
    </location>
</feature>
<reference evidence="3 4" key="1">
    <citation type="journal article" date="2014" name="Antonie Van Leeuwenhoek">
        <title>Hyphomonas beringensis sp. nov. and Hyphomonas chukchiensis sp. nov., isolated from surface seawater of the Bering Sea and Chukchi Sea.</title>
        <authorList>
            <person name="Li C."/>
            <person name="Lai Q."/>
            <person name="Li G."/>
            <person name="Dong C."/>
            <person name="Wang J."/>
            <person name="Liao Y."/>
            <person name="Shao Z."/>
        </authorList>
    </citation>
    <scope>NUCLEOTIDE SEQUENCE [LARGE SCALE GENOMIC DNA]</scope>
    <source>
        <strain evidence="3 4">MHS-3</strain>
    </source>
</reference>
<gene>
    <name evidence="3" type="ORF">HAD_07365</name>
</gene>
<keyword evidence="4" id="KW-1185">Reference proteome</keyword>
<dbReference type="OrthoDB" id="9814204at2"/>
<dbReference type="Gene3D" id="3.40.710.10">
    <property type="entry name" value="DD-peptidase/beta-lactamase superfamily"/>
    <property type="match status" value="1"/>
</dbReference>
<dbReference type="InterPro" id="IPR050789">
    <property type="entry name" value="Diverse_Enzym_Activities"/>
</dbReference>
<dbReference type="SUPFAM" id="SSF56601">
    <property type="entry name" value="beta-lactamase/transpeptidase-like"/>
    <property type="match status" value="1"/>
</dbReference>
<dbReference type="InterPro" id="IPR001466">
    <property type="entry name" value="Beta-lactam-related"/>
</dbReference>
<protein>
    <submittedName>
        <fullName evidence="3">Beta-lactamase</fullName>
    </submittedName>
</protein>